<evidence type="ECO:0000256" key="4">
    <source>
        <dbReference type="PROSITE-ProRule" id="PRU00175"/>
    </source>
</evidence>
<protein>
    <recommendedName>
        <fullName evidence="6">RING-type domain-containing protein</fullName>
    </recommendedName>
</protein>
<dbReference type="PROSITE" id="PS00518">
    <property type="entry name" value="ZF_RING_1"/>
    <property type="match status" value="1"/>
</dbReference>
<dbReference type="PROSITE" id="PS50089">
    <property type="entry name" value="ZF_RING_2"/>
    <property type="match status" value="1"/>
</dbReference>
<feature type="compositionally biased region" description="Basic and acidic residues" evidence="5">
    <location>
        <begin position="511"/>
        <end position="520"/>
    </location>
</feature>
<dbReference type="GO" id="GO:0008270">
    <property type="term" value="F:zinc ion binding"/>
    <property type="evidence" value="ECO:0007669"/>
    <property type="project" value="UniProtKB-KW"/>
</dbReference>
<dbReference type="SUPFAM" id="SSF57850">
    <property type="entry name" value="RING/U-box"/>
    <property type="match status" value="1"/>
</dbReference>
<feature type="compositionally biased region" description="Low complexity" evidence="5">
    <location>
        <begin position="603"/>
        <end position="612"/>
    </location>
</feature>
<organism evidence="7 8">
    <name type="scientific">Rhizophlyctis rosea</name>
    <dbReference type="NCBI Taxonomy" id="64517"/>
    <lineage>
        <taxon>Eukaryota</taxon>
        <taxon>Fungi</taxon>
        <taxon>Fungi incertae sedis</taxon>
        <taxon>Chytridiomycota</taxon>
        <taxon>Chytridiomycota incertae sedis</taxon>
        <taxon>Chytridiomycetes</taxon>
        <taxon>Rhizophlyctidales</taxon>
        <taxon>Rhizophlyctidaceae</taxon>
        <taxon>Rhizophlyctis</taxon>
    </lineage>
</organism>
<feature type="region of interest" description="Disordered" evidence="5">
    <location>
        <begin position="332"/>
        <end position="533"/>
    </location>
</feature>
<feature type="non-terminal residue" evidence="7">
    <location>
        <position position="705"/>
    </location>
</feature>
<feature type="compositionally biased region" description="Pro residues" evidence="5">
    <location>
        <begin position="613"/>
        <end position="624"/>
    </location>
</feature>
<dbReference type="InterPro" id="IPR017907">
    <property type="entry name" value="Znf_RING_CS"/>
</dbReference>
<dbReference type="Proteomes" id="UP001212841">
    <property type="component" value="Unassembled WGS sequence"/>
</dbReference>
<keyword evidence="1" id="KW-0479">Metal-binding</keyword>
<keyword evidence="8" id="KW-1185">Reference proteome</keyword>
<dbReference type="PANTHER" id="PTHR14134">
    <property type="entry name" value="E3 UBIQUITIN-PROTEIN LIGASE RAD18"/>
    <property type="match status" value="1"/>
</dbReference>
<evidence type="ECO:0000313" key="8">
    <source>
        <dbReference type="Proteomes" id="UP001212841"/>
    </source>
</evidence>
<dbReference type="PANTHER" id="PTHR14134:SF4">
    <property type="entry name" value="PROTEIN NCA1"/>
    <property type="match status" value="1"/>
</dbReference>
<comment type="caution">
    <text evidence="7">The sequence shown here is derived from an EMBL/GenBank/DDBJ whole genome shotgun (WGS) entry which is preliminary data.</text>
</comment>
<evidence type="ECO:0000256" key="3">
    <source>
        <dbReference type="ARBA" id="ARBA00022833"/>
    </source>
</evidence>
<dbReference type="Pfam" id="PF13923">
    <property type="entry name" value="zf-C3HC4_2"/>
    <property type="match status" value="1"/>
</dbReference>
<feature type="compositionally biased region" description="Basic and acidic residues" evidence="5">
    <location>
        <begin position="381"/>
        <end position="402"/>
    </location>
</feature>
<evidence type="ECO:0000313" key="7">
    <source>
        <dbReference type="EMBL" id="KAJ3044352.1"/>
    </source>
</evidence>
<dbReference type="AlphaFoldDB" id="A0AAD5S6K2"/>
<feature type="compositionally biased region" description="Basic and acidic residues" evidence="5">
    <location>
        <begin position="495"/>
        <end position="504"/>
    </location>
</feature>
<dbReference type="GO" id="GO:0061630">
    <property type="term" value="F:ubiquitin protein ligase activity"/>
    <property type="evidence" value="ECO:0007669"/>
    <property type="project" value="InterPro"/>
</dbReference>
<dbReference type="GO" id="GO:0003697">
    <property type="term" value="F:single-stranded DNA binding"/>
    <property type="evidence" value="ECO:0007669"/>
    <property type="project" value="InterPro"/>
</dbReference>
<evidence type="ECO:0000256" key="1">
    <source>
        <dbReference type="ARBA" id="ARBA00022723"/>
    </source>
</evidence>
<evidence type="ECO:0000256" key="2">
    <source>
        <dbReference type="ARBA" id="ARBA00022771"/>
    </source>
</evidence>
<dbReference type="GO" id="GO:0006513">
    <property type="term" value="P:protein monoubiquitination"/>
    <property type="evidence" value="ECO:0007669"/>
    <property type="project" value="InterPro"/>
</dbReference>
<feature type="region of interest" description="Disordered" evidence="5">
    <location>
        <begin position="563"/>
        <end position="640"/>
    </location>
</feature>
<dbReference type="SMART" id="SM00184">
    <property type="entry name" value="RING"/>
    <property type="match status" value="1"/>
</dbReference>
<proteinExistence type="predicted"/>
<accession>A0AAD5S6K2</accession>
<feature type="compositionally biased region" description="Low complexity" evidence="5">
    <location>
        <begin position="362"/>
        <end position="371"/>
    </location>
</feature>
<reference evidence="7" key="1">
    <citation type="submission" date="2020-05" db="EMBL/GenBank/DDBJ databases">
        <title>Phylogenomic resolution of chytrid fungi.</title>
        <authorList>
            <person name="Stajich J.E."/>
            <person name="Amses K."/>
            <person name="Simmons R."/>
            <person name="Seto K."/>
            <person name="Myers J."/>
            <person name="Bonds A."/>
            <person name="Quandt C.A."/>
            <person name="Barry K."/>
            <person name="Liu P."/>
            <person name="Grigoriev I."/>
            <person name="Longcore J.E."/>
            <person name="James T.Y."/>
        </authorList>
    </citation>
    <scope>NUCLEOTIDE SEQUENCE</scope>
    <source>
        <strain evidence="7">JEL0318</strain>
    </source>
</reference>
<dbReference type="InterPro" id="IPR013083">
    <property type="entry name" value="Znf_RING/FYVE/PHD"/>
</dbReference>
<dbReference type="EMBL" id="JADGJD010001298">
    <property type="protein sequence ID" value="KAJ3044352.1"/>
    <property type="molecule type" value="Genomic_DNA"/>
</dbReference>
<sequence>MSTFSRSDTPEIFTPEQSTPEQFVYIISDDSDAEVVVEKKGKSKVVLSSEEDELMDVELLFDEGGLEEGVKEKDGKREERVGKREMTVLEAMQNELSCSVCFEIFEDARRTPCDHVYCRTCIQGALEKFKNCPLCGQDVQPSQLTAVLKVQDLADHMRRYNDEPVPPRTSVTANGNGSGGVVPAVPAVLIPPLRNSGERSYRYSSEGRMTGFSSFSRPMSRNTDDYPLPVLRRYFPNPTPSDQPLLSTHPRYIPPTLTSRLTQPRLPRPTLTTPKPLDTRSLTKKNKFSRKVYNDGVDDPMAGPSSEPVLRDPSPESTLTLDYLEKVIFGGTSEEEEEEEVPLVRSNAKVTPKREAQPPPSDDVGSSSSSGRRALATRSKSVVEPKPDEALSPKEARDERVARRGRRRESRDEGGTGLKIRLKVKKEEGEGGEEDGGEAGPSSAGRSLPRVKAVGRRDVVDEDEALGPGPSSFADLLTARLVSKRGAEGSGSGSETERDRSEGSHKRRKSPEKVGVRRFDASGSGSGSNGGDEAFMAVARGAARYYEMQATNVRALQIEEFGNRTPPHSREPLISPSSPPGAPSTRQSHPPSRPKARAPAHLPIPTLSIPIIPQDPPPLPPSRPIPTHHQNQQNPQNEKQSHLHDLYTHFMAHRDSDPSWTTNNDTLNLAHTLQISTAAFTCPACNDVTPEGQGIKLASCGHLIC</sequence>
<evidence type="ECO:0000259" key="6">
    <source>
        <dbReference type="PROSITE" id="PS50089"/>
    </source>
</evidence>
<feature type="region of interest" description="Disordered" evidence="5">
    <location>
        <begin position="235"/>
        <end position="318"/>
    </location>
</feature>
<keyword evidence="2 4" id="KW-0863">Zinc-finger</keyword>
<gene>
    <name evidence="7" type="ORF">HK097_001481</name>
</gene>
<dbReference type="Gene3D" id="3.30.40.10">
    <property type="entry name" value="Zinc/RING finger domain, C3HC4 (zinc finger)"/>
    <property type="match status" value="1"/>
</dbReference>
<feature type="domain" description="RING-type" evidence="6">
    <location>
        <begin position="98"/>
        <end position="135"/>
    </location>
</feature>
<dbReference type="InterPro" id="IPR039577">
    <property type="entry name" value="Rad18"/>
</dbReference>
<feature type="compositionally biased region" description="Low complexity" evidence="5">
    <location>
        <begin position="254"/>
        <end position="280"/>
    </location>
</feature>
<keyword evidence="3" id="KW-0862">Zinc</keyword>
<dbReference type="InterPro" id="IPR001841">
    <property type="entry name" value="Znf_RING"/>
</dbReference>
<evidence type="ECO:0000256" key="5">
    <source>
        <dbReference type="SAM" id="MobiDB-lite"/>
    </source>
</evidence>
<name>A0AAD5S6K2_9FUNG</name>
<dbReference type="GO" id="GO:0006301">
    <property type="term" value="P:DNA damage tolerance"/>
    <property type="evidence" value="ECO:0007669"/>
    <property type="project" value="InterPro"/>
</dbReference>